<keyword evidence="1" id="KW-0472">Membrane</keyword>
<dbReference type="AlphaFoldDB" id="A0AAV4AIL0"/>
<comment type="caution">
    <text evidence="2">The sequence shown here is derived from an EMBL/GenBank/DDBJ whole genome shotgun (WGS) entry which is preliminary data.</text>
</comment>
<name>A0AAV4AIL0_9GAST</name>
<evidence type="ECO:0000313" key="3">
    <source>
        <dbReference type="Proteomes" id="UP000735302"/>
    </source>
</evidence>
<accession>A0AAV4AIL0</accession>
<keyword evidence="1" id="KW-0812">Transmembrane</keyword>
<dbReference type="SUPFAM" id="SSF50494">
    <property type="entry name" value="Trypsin-like serine proteases"/>
    <property type="match status" value="1"/>
</dbReference>
<proteinExistence type="predicted"/>
<keyword evidence="3" id="KW-1185">Reference proteome</keyword>
<dbReference type="InterPro" id="IPR009003">
    <property type="entry name" value="Peptidase_S1_PA"/>
</dbReference>
<evidence type="ECO:0008006" key="4">
    <source>
        <dbReference type="Google" id="ProtNLM"/>
    </source>
</evidence>
<keyword evidence="1" id="KW-1133">Transmembrane helix</keyword>
<gene>
    <name evidence="2" type="ORF">PoB_003359200</name>
</gene>
<feature type="transmembrane region" description="Helical" evidence="1">
    <location>
        <begin position="236"/>
        <end position="256"/>
    </location>
</feature>
<protein>
    <recommendedName>
        <fullName evidence="4">Peptidase S1 domain-containing protein</fullName>
    </recommendedName>
</protein>
<organism evidence="2 3">
    <name type="scientific">Plakobranchus ocellatus</name>
    <dbReference type="NCBI Taxonomy" id="259542"/>
    <lineage>
        <taxon>Eukaryota</taxon>
        <taxon>Metazoa</taxon>
        <taxon>Spiralia</taxon>
        <taxon>Lophotrochozoa</taxon>
        <taxon>Mollusca</taxon>
        <taxon>Gastropoda</taxon>
        <taxon>Heterobranchia</taxon>
        <taxon>Euthyneura</taxon>
        <taxon>Panpulmonata</taxon>
        <taxon>Sacoglossa</taxon>
        <taxon>Placobranchoidea</taxon>
        <taxon>Plakobranchidae</taxon>
        <taxon>Plakobranchus</taxon>
    </lineage>
</organism>
<evidence type="ECO:0000313" key="2">
    <source>
        <dbReference type="EMBL" id="GFO07087.1"/>
    </source>
</evidence>
<sequence>MKTHRGLGVIDTDKEHETCCIYLITHDEVLASELKNYVQLVKNYKFEDFISEPTKDKYICIAVSHPHGQPKHVTIGDRKLLPGQKRDDATSYCYSTDTCEGSSGAPVVAFLSKSPFLLQFWAPHSEYLEECKVNKSGRVSSFKISPIPIEVIQAQMIGQIGKENLTLHEVDIEEYDGPLLYGQYSLHVLQIQALLDSQKVGPSDENDKTIQEQVRLMREVACVDYVDSLDQRKDFLWLYIFCLELLLVGWIFCDWVTRQNETWKPNDIYG</sequence>
<dbReference type="EMBL" id="BLXT01003833">
    <property type="protein sequence ID" value="GFO07087.1"/>
    <property type="molecule type" value="Genomic_DNA"/>
</dbReference>
<reference evidence="2 3" key="1">
    <citation type="journal article" date="2021" name="Elife">
        <title>Chloroplast acquisition without the gene transfer in kleptoplastic sea slugs, Plakobranchus ocellatus.</title>
        <authorList>
            <person name="Maeda T."/>
            <person name="Takahashi S."/>
            <person name="Yoshida T."/>
            <person name="Shimamura S."/>
            <person name="Takaki Y."/>
            <person name="Nagai Y."/>
            <person name="Toyoda A."/>
            <person name="Suzuki Y."/>
            <person name="Arimoto A."/>
            <person name="Ishii H."/>
            <person name="Satoh N."/>
            <person name="Nishiyama T."/>
            <person name="Hasebe M."/>
            <person name="Maruyama T."/>
            <person name="Minagawa J."/>
            <person name="Obokata J."/>
            <person name="Shigenobu S."/>
        </authorList>
    </citation>
    <scope>NUCLEOTIDE SEQUENCE [LARGE SCALE GENOMIC DNA]</scope>
</reference>
<evidence type="ECO:0000256" key="1">
    <source>
        <dbReference type="SAM" id="Phobius"/>
    </source>
</evidence>
<dbReference type="Proteomes" id="UP000735302">
    <property type="component" value="Unassembled WGS sequence"/>
</dbReference>